<dbReference type="InterPro" id="IPR014710">
    <property type="entry name" value="RmlC-like_jellyroll"/>
</dbReference>
<evidence type="ECO:0000256" key="1">
    <source>
        <dbReference type="ARBA" id="ARBA00010154"/>
    </source>
</evidence>
<evidence type="ECO:0000313" key="2">
    <source>
        <dbReference type="EMBL" id="UQX87256.1"/>
    </source>
</evidence>
<reference evidence="2" key="2">
    <citation type="submission" date="2022-05" db="EMBL/GenBank/DDBJ databases">
        <authorList>
            <person name="Kim J.-S."/>
            <person name="Lee K."/>
            <person name="Suh M."/>
            <person name="Eom M."/>
            <person name="Kim J.-S."/>
            <person name="Kim D.-S."/>
            <person name="Ko S.-H."/>
            <person name="Shin Y."/>
            <person name="Lee J.-S."/>
        </authorList>
    </citation>
    <scope>NUCLEOTIDE SEQUENCE</scope>
    <source>
        <strain evidence="2">N237</strain>
    </source>
</reference>
<dbReference type="Gene3D" id="2.60.120.10">
    <property type="entry name" value="Jelly Rolls"/>
    <property type="match status" value="1"/>
</dbReference>
<dbReference type="InterPro" id="IPR011051">
    <property type="entry name" value="RmlC_Cupin_sf"/>
</dbReference>
<dbReference type="PANTHER" id="PTHR21047">
    <property type="entry name" value="DTDP-6-DEOXY-D-GLUCOSE-3,5 EPIMERASE"/>
    <property type="match status" value="1"/>
</dbReference>
<dbReference type="Pfam" id="PF00908">
    <property type="entry name" value="dTDP_sugar_isom"/>
    <property type="match status" value="1"/>
</dbReference>
<evidence type="ECO:0000313" key="3">
    <source>
        <dbReference type="Proteomes" id="UP001056336"/>
    </source>
</evidence>
<dbReference type="RefSeq" id="WP_249769744.1">
    <property type="nucleotide sequence ID" value="NZ_CP097332.1"/>
</dbReference>
<sequence>MTFEITDMQTTPTAIDDLVVVTLKQVTDDRGTVREFFRISAYAEGPFAGLGSWQQINVTESKHGAVRGLHGESMIKLVSCVAGRAFGVYLDAREDSATYGAVVTVALEPGTQVLVPAGVCNAFQSLSPEGTQYVYCFTEEWKPGMAGIAFSPLDEGLGVEWPIAIDVDNPAQISAKDAGAPKFSERTTAA</sequence>
<name>A0ABY4QWR7_9ACTN</name>
<dbReference type="InterPro" id="IPR000888">
    <property type="entry name" value="RmlC-like"/>
</dbReference>
<protein>
    <submittedName>
        <fullName evidence="2">dTDP-4-dehydrorhamnose 3,5-epimerase</fullName>
    </submittedName>
</protein>
<organism evidence="2 3">
    <name type="scientific">Jatrophihabitans telluris</name>
    <dbReference type="NCBI Taxonomy" id="2038343"/>
    <lineage>
        <taxon>Bacteria</taxon>
        <taxon>Bacillati</taxon>
        <taxon>Actinomycetota</taxon>
        <taxon>Actinomycetes</taxon>
        <taxon>Jatrophihabitantales</taxon>
        <taxon>Jatrophihabitantaceae</taxon>
        <taxon>Jatrophihabitans</taxon>
    </lineage>
</organism>
<keyword evidence="3" id="KW-1185">Reference proteome</keyword>
<comment type="similarity">
    <text evidence="1">Belongs to the dTDP-4-dehydrorhamnose 3,5-epimerase family.</text>
</comment>
<proteinExistence type="inferred from homology"/>
<accession>A0ABY4QWR7</accession>
<dbReference type="EMBL" id="CP097332">
    <property type="protein sequence ID" value="UQX87256.1"/>
    <property type="molecule type" value="Genomic_DNA"/>
</dbReference>
<reference evidence="2" key="1">
    <citation type="journal article" date="2018" name="Int. J. Syst. Evol. Microbiol.">
        <title>Jatrophihabitans telluris sp. nov., isolated from sediment soil of lava forest wetlands and the emended description of the genus Jatrophihabitans.</title>
        <authorList>
            <person name="Lee K.C."/>
            <person name="Suh M.K."/>
            <person name="Eom M.K."/>
            <person name="Kim K.K."/>
            <person name="Kim J.S."/>
            <person name="Kim D.S."/>
            <person name="Ko S.H."/>
            <person name="Shin Y.K."/>
            <person name="Lee J.S."/>
        </authorList>
    </citation>
    <scope>NUCLEOTIDE SEQUENCE</scope>
    <source>
        <strain evidence="2">N237</strain>
    </source>
</reference>
<gene>
    <name evidence="2" type="ORF">M6D93_13215</name>
</gene>
<dbReference type="PANTHER" id="PTHR21047:SF2">
    <property type="entry name" value="THYMIDINE DIPHOSPHO-4-KETO-RHAMNOSE 3,5-EPIMERASE"/>
    <property type="match status" value="1"/>
</dbReference>
<dbReference type="Proteomes" id="UP001056336">
    <property type="component" value="Chromosome"/>
</dbReference>
<dbReference type="SUPFAM" id="SSF51182">
    <property type="entry name" value="RmlC-like cupins"/>
    <property type="match status" value="1"/>
</dbReference>